<evidence type="ECO:0000256" key="2">
    <source>
        <dbReference type="ARBA" id="ARBA00023002"/>
    </source>
</evidence>
<accession>A0A0F5V8S0</accession>
<evidence type="ECO:0000313" key="4">
    <source>
        <dbReference type="Proteomes" id="UP000033633"/>
    </source>
</evidence>
<protein>
    <submittedName>
        <fullName evidence="3">3-ketoacyl-ACP synthase</fullName>
    </submittedName>
</protein>
<dbReference type="STRING" id="265726.KY46_18010"/>
<comment type="similarity">
    <text evidence="1">Belongs to the short-chain dehydrogenases/reductases (SDR) family.</text>
</comment>
<dbReference type="CDD" id="cd05233">
    <property type="entry name" value="SDR_c"/>
    <property type="match status" value="1"/>
</dbReference>
<dbReference type="RefSeq" id="WP_046222004.1">
    <property type="nucleotide sequence ID" value="NZ_JWYV01000019.1"/>
</dbReference>
<keyword evidence="2" id="KW-0560">Oxidoreductase</keyword>
<evidence type="ECO:0000256" key="1">
    <source>
        <dbReference type="ARBA" id="ARBA00006484"/>
    </source>
</evidence>
<dbReference type="EMBL" id="JWYV01000019">
    <property type="protein sequence ID" value="KKC98482.1"/>
    <property type="molecule type" value="Genomic_DNA"/>
</dbReference>
<evidence type="ECO:0000313" key="3">
    <source>
        <dbReference type="EMBL" id="KKC98482.1"/>
    </source>
</evidence>
<dbReference type="InterPro" id="IPR036291">
    <property type="entry name" value="NAD(P)-bd_dom_sf"/>
</dbReference>
<gene>
    <name evidence="3" type="ORF">KY46_18010</name>
</gene>
<proteinExistence type="inferred from homology"/>
<reference evidence="3 4" key="1">
    <citation type="submission" date="2014-12" db="EMBL/GenBank/DDBJ databases">
        <title>Mercury Reductase activity and rhizosphere competence traits in the genome of root associated Photobacterium halotolerans MELD1.</title>
        <authorList>
            <person name="Mathew D.C."/>
            <person name="Huang C.-C."/>
        </authorList>
    </citation>
    <scope>NUCLEOTIDE SEQUENCE [LARGE SCALE GENOMIC DNA]</scope>
    <source>
        <strain evidence="3 4">MELD1</strain>
    </source>
</reference>
<dbReference type="GO" id="GO:0016491">
    <property type="term" value="F:oxidoreductase activity"/>
    <property type="evidence" value="ECO:0007669"/>
    <property type="project" value="UniProtKB-KW"/>
</dbReference>
<dbReference type="Pfam" id="PF13561">
    <property type="entry name" value="adh_short_C2"/>
    <property type="match status" value="1"/>
</dbReference>
<dbReference type="PANTHER" id="PTHR43477">
    <property type="entry name" value="DIHYDROANTICAPSIN 7-DEHYDROGENASE"/>
    <property type="match status" value="1"/>
</dbReference>
<dbReference type="SUPFAM" id="SSF51735">
    <property type="entry name" value="NAD(P)-binding Rossmann-fold domains"/>
    <property type="match status" value="1"/>
</dbReference>
<dbReference type="Gene3D" id="3.40.50.720">
    <property type="entry name" value="NAD(P)-binding Rossmann-like Domain"/>
    <property type="match status" value="1"/>
</dbReference>
<organism evidence="3 4">
    <name type="scientific">Photobacterium halotolerans</name>
    <dbReference type="NCBI Taxonomy" id="265726"/>
    <lineage>
        <taxon>Bacteria</taxon>
        <taxon>Pseudomonadati</taxon>
        <taxon>Pseudomonadota</taxon>
        <taxon>Gammaproteobacteria</taxon>
        <taxon>Vibrionales</taxon>
        <taxon>Vibrionaceae</taxon>
        <taxon>Photobacterium</taxon>
    </lineage>
</organism>
<dbReference type="PRINTS" id="PR00081">
    <property type="entry name" value="GDHRDH"/>
</dbReference>
<sequence>MDLKLQGKKVVVTGGSKGIGEAIVHTLIQEGAEVFFCARQSENVNQILNTYREISHQIHGTALDVTNKEAFAAWLQEIGHFDVFIPNVSALSGSWDDSLEIDLKSTIHCIEAVIPWLSQSQAPAITYIGSKASSFATPGFESYGAVKAAMTHYMKSLATGLVSKRIRVNVVSPGDTFVENGFWDNIRQHHPEVYDATIAANPMGRLCTPQEVASAVAFISSPQASFINGTNLIVDGCATNHIHI</sequence>
<keyword evidence="4" id="KW-1185">Reference proteome</keyword>
<dbReference type="InterPro" id="IPR051122">
    <property type="entry name" value="SDR_DHRS6-like"/>
</dbReference>
<dbReference type="OrthoDB" id="8613661at2"/>
<dbReference type="InterPro" id="IPR002347">
    <property type="entry name" value="SDR_fam"/>
</dbReference>
<name>A0A0F5V8S0_9GAMM</name>
<dbReference type="PANTHER" id="PTHR43477:SF1">
    <property type="entry name" value="DIHYDROANTICAPSIN 7-DEHYDROGENASE"/>
    <property type="match status" value="1"/>
</dbReference>
<dbReference type="AlphaFoldDB" id="A0A0F5V8S0"/>
<dbReference type="PATRIC" id="fig|265726.11.peg.1884"/>
<comment type="caution">
    <text evidence="3">The sequence shown here is derived from an EMBL/GenBank/DDBJ whole genome shotgun (WGS) entry which is preliminary data.</text>
</comment>
<dbReference type="Proteomes" id="UP000033633">
    <property type="component" value="Unassembled WGS sequence"/>
</dbReference>